<evidence type="ECO:0000313" key="6">
    <source>
        <dbReference type="EMBL" id="MBV6343071.1"/>
    </source>
</evidence>
<organism evidence="6 7">
    <name type="scientific">Candidatus Magnetobacterium casense</name>
    <dbReference type="NCBI Taxonomy" id="1455061"/>
    <lineage>
        <taxon>Bacteria</taxon>
        <taxon>Pseudomonadati</taxon>
        <taxon>Nitrospirota</taxon>
        <taxon>Thermodesulfovibrionia</taxon>
        <taxon>Thermodesulfovibrionales</taxon>
        <taxon>Candidatus Magnetobacteriaceae</taxon>
        <taxon>Candidatus Magnetobacterium</taxon>
    </lineage>
</organism>
<proteinExistence type="predicted"/>
<comment type="caution">
    <text evidence="6">The sequence shown here is derived from an EMBL/GenBank/DDBJ whole genome shotgun (WGS) entry which is preliminary data.</text>
</comment>
<dbReference type="PANTHER" id="PTHR10133:SF27">
    <property type="entry name" value="DNA POLYMERASE NU"/>
    <property type="match status" value="1"/>
</dbReference>
<evidence type="ECO:0000259" key="5">
    <source>
        <dbReference type="SMART" id="SM00986"/>
    </source>
</evidence>
<dbReference type="SMART" id="SM00986">
    <property type="entry name" value="UDG"/>
    <property type="match status" value="1"/>
</dbReference>
<sequence length="666" mass="74703">MADMTDAPSSNRRYNFIYARDRANCFDCPLSALWYLDPPDKSAPVLGQGPGASLSHAPVMIIGEGPGEQENEHGVPFYRDAPSGRELNNLCTRMGLDRYQQCYVTNVVKCRPPKNRDPKPLELQCCSSWLKYEIAEVRPDHIITVGRFSTRALLGNNVDMETVHGIPHQVFPVESDPAYRPTVIPCYHIAAGLKAPETMNRVQYDFQRVSSVLHGEKFTAPEDLYKGAEKYVLATARRLELELAFTSIVAIDTETLPTGSSPGLHDPVWCVTVCMSPGKAYFIPVTDIACLEVLKKSLTRPNLRIVFHKALFDIPVLESLGVTVPLGQVEDTMDMAYLLQVEPLGLKSLAKRHCGMDMEEYEDVLRDAQETLTRAYLKQAAGLTLPNPPPITELRNGVYLQVQPQNVVRKVKKLLMKHDVDVYILDTKTDLTSSWLKLDPERGRNQVEQLLGPLPRATLADIPIAEARYYACRDADATLRVHRTLSPIIQSFDLWPVVRMDCDTLPMVIDMHRSGIEADVSVLKDLGEYFGTRAEEAKKRIYDVVSKRYNLNSPDEVSDMLFKELKLPPQKQPTKKPNGKIVYPTGEREVLSPLKGTHPVVDLLLEYRQYTKLRSTYAEAALNLVDVDGRVHANFSLTSTSTGRLSCSKPNLMAQPVRTSEGKLIR</sequence>
<feature type="domain" description="Uracil-DNA glycosylase-like" evidence="5">
    <location>
        <begin position="50"/>
        <end position="207"/>
    </location>
</feature>
<feature type="non-terminal residue" evidence="6">
    <location>
        <position position="666"/>
    </location>
</feature>
<dbReference type="Pfam" id="PF00476">
    <property type="entry name" value="DNA_pol_A"/>
    <property type="match status" value="1"/>
</dbReference>
<dbReference type="PANTHER" id="PTHR10133">
    <property type="entry name" value="DNA POLYMERASE I"/>
    <property type="match status" value="1"/>
</dbReference>
<keyword evidence="7" id="KW-1185">Reference proteome</keyword>
<comment type="catalytic activity">
    <reaction evidence="4">
        <text>DNA(n) + a 2'-deoxyribonucleoside 5'-triphosphate = DNA(n+1) + diphosphate</text>
        <dbReference type="Rhea" id="RHEA:22508"/>
        <dbReference type="Rhea" id="RHEA-COMP:17339"/>
        <dbReference type="Rhea" id="RHEA-COMP:17340"/>
        <dbReference type="ChEBI" id="CHEBI:33019"/>
        <dbReference type="ChEBI" id="CHEBI:61560"/>
        <dbReference type="ChEBI" id="CHEBI:173112"/>
        <dbReference type="EC" id="2.7.7.7"/>
    </reaction>
</comment>
<dbReference type="CDD" id="cd10030">
    <property type="entry name" value="UDG-F4_TTUDGA_SPO1dp_like"/>
    <property type="match status" value="1"/>
</dbReference>
<evidence type="ECO:0000256" key="2">
    <source>
        <dbReference type="ARBA" id="ARBA00020311"/>
    </source>
</evidence>
<dbReference type="InterPro" id="IPR002562">
    <property type="entry name" value="3'-5'_exonuclease_dom"/>
</dbReference>
<protein>
    <recommendedName>
        <fullName evidence="2">DNA polymerase I</fullName>
        <ecNumber evidence="1">2.7.7.7</ecNumber>
    </recommendedName>
</protein>
<dbReference type="EMBL" id="JABXWD010000435">
    <property type="protein sequence ID" value="MBV6343071.1"/>
    <property type="molecule type" value="Genomic_DNA"/>
</dbReference>
<dbReference type="InterPro" id="IPR005122">
    <property type="entry name" value="Uracil-DNA_glycosylase-like"/>
</dbReference>
<dbReference type="NCBIfam" id="TIGR00758">
    <property type="entry name" value="UDG_fam4"/>
    <property type="match status" value="1"/>
</dbReference>
<dbReference type="Pfam" id="PF01612">
    <property type="entry name" value="DNA_pol_A_exo1"/>
    <property type="match status" value="1"/>
</dbReference>
<evidence type="ECO:0000256" key="3">
    <source>
        <dbReference type="ARBA" id="ARBA00022705"/>
    </source>
</evidence>
<reference evidence="6 7" key="1">
    <citation type="journal article" date="2020" name="J Geophys Res Biogeosci">
        <title>Magnetotaxis as an Adaptation to Enable Bacterial Shuttling of Microbial Sulfur and Sulfur Cycling Across Aquatic Oxic#Anoxic Interfaces.</title>
        <authorList>
            <person name="Li J."/>
            <person name="Liu P."/>
            <person name="Wang J."/>
            <person name="Roberts A.P."/>
            <person name="Pan Y."/>
        </authorList>
    </citation>
    <scope>NUCLEOTIDE SEQUENCE [LARGE SCALE GENOMIC DNA]</scope>
    <source>
        <strain evidence="6 7">MYR-1_YQ</strain>
    </source>
</reference>
<evidence type="ECO:0000256" key="4">
    <source>
        <dbReference type="ARBA" id="ARBA00049244"/>
    </source>
</evidence>
<dbReference type="InterPro" id="IPR005273">
    <property type="entry name" value="Ura-DNA_glyco_family4"/>
</dbReference>
<dbReference type="InterPro" id="IPR001098">
    <property type="entry name" value="DNA-dir_DNA_pol_A_palm_dom"/>
</dbReference>
<evidence type="ECO:0000256" key="1">
    <source>
        <dbReference type="ARBA" id="ARBA00012417"/>
    </source>
</evidence>
<name>A0ABS6S2L6_9BACT</name>
<dbReference type="Pfam" id="PF03167">
    <property type="entry name" value="UDG"/>
    <property type="match status" value="1"/>
</dbReference>
<dbReference type="EC" id="2.7.7.7" evidence="1"/>
<dbReference type="SMART" id="SM00987">
    <property type="entry name" value="UreE_C"/>
    <property type="match status" value="1"/>
</dbReference>
<accession>A0ABS6S2L6</accession>
<keyword evidence="3" id="KW-0235">DNA replication</keyword>
<gene>
    <name evidence="6" type="ORF">HWQ67_15935</name>
</gene>
<evidence type="ECO:0000313" key="7">
    <source>
        <dbReference type="Proteomes" id="UP001196980"/>
    </source>
</evidence>
<dbReference type="Proteomes" id="UP001196980">
    <property type="component" value="Unassembled WGS sequence"/>
</dbReference>
<dbReference type="RefSeq" id="WP_218253676.1">
    <property type="nucleotide sequence ID" value="NZ_JABXWD010000435.1"/>
</dbReference>
<dbReference type="InterPro" id="IPR002298">
    <property type="entry name" value="DNA_polymerase_A"/>
</dbReference>